<feature type="compositionally biased region" description="Polar residues" evidence="8">
    <location>
        <begin position="740"/>
        <end position="749"/>
    </location>
</feature>
<reference evidence="10 11" key="1">
    <citation type="submission" date="2018-04" db="EMBL/GenBank/DDBJ databases">
        <title>The genome of golden apple snail Pomacea canaliculata provides insight into stress tolerance and invasive adaptation.</title>
        <authorList>
            <person name="Liu C."/>
            <person name="Liu B."/>
            <person name="Ren Y."/>
            <person name="Zhang Y."/>
            <person name="Wang H."/>
            <person name="Li S."/>
            <person name="Jiang F."/>
            <person name="Yin L."/>
            <person name="Zhang G."/>
            <person name="Qian W."/>
            <person name="Fan W."/>
        </authorList>
    </citation>
    <scope>NUCLEOTIDE SEQUENCE [LARGE SCALE GENOMIC DNA]</scope>
    <source>
        <strain evidence="10">SZHN2017</strain>
        <tissue evidence="10">Muscle</tissue>
    </source>
</reference>
<evidence type="ECO:0000259" key="9">
    <source>
        <dbReference type="PROSITE" id="PS50157"/>
    </source>
</evidence>
<comment type="caution">
    <text evidence="10">The sequence shown here is derived from an EMBL/GenBank/DDBJ whole genome shotgun (WGS) entry which is preliminary data.</text>
</comment>
<evidence type="ECO:0000256" key="8">
    <source>
        <dbReference type="SAM" id="MobiDB-lite"/>
    </source>
</evidence>
<keyword evidence="5" id="KW-0804">Transcription</keyword>
<name>A0A2T7NTZ6_POMCA</name>
<dbReference type="GO" id="GO:0003700">
    <property type="term" value="F:DNA-binding transcription factor activity"/>
    <property type="evidence" value="ECO:0007669"/>
    <property type="project" value="InterPro"/>
</dbReference>
<evidence type="ECO:0000313" key="11">
    <source>
        <dbReference type="Proteomes" id="UP000245119"/>
    </source>
</evidence>
<protein>
    <recommendedName>
        <fullName evidence="9">C2H2-type domain-containing protein</fullName>
    </recommendedName>
</protein>
<dbReference type="InterPro" id="IPR039142">
    <property type="entry name" value="NRF1/Ewg"/>
</dbReference>
<keyword evidence="6" id="KW-0539">Nucleus</keyword>
<evidence type="ECO:0000256" key="7">
    <source>
        <dbReference type="PROSITE-ProRule" id="PRU00042"/>
    </source>
</evidence>
<evidence type="ECO:0000256" key="6">
    <source>
        <dbReference type="ARBA" id="ARBA00023242"/>
    </source>
</evidence>
<dbReference type="Proteomes" id="UP000245119">
    <property type="component" value="Linkage Group LG9"/>
</dbReference>
<dbReference type="GO" id="GO:0003677">
    <property type="term" value="F:DNA binding"/>
    <property type="evidence" value="ECO:0007669"/>
    <property type="project" value="UniProtKB-KW"/>
</dbReference>
<keyword evidence="7" id="KW-0863">Zinc-finger</keyword>
<dbReference type="AlphaFoldDB" id="A0A2T7NTZ6"/>
<dbReference type="InterPro" id="IPR019525">
    <property type="entry name" value="Nrf1_NLS/DNA-bd_dimer"/>
</dbReference>
<dbReference type="PANTHER" id="PTHR20338">
    <property type="entry name" value="NUCLEAR RESPIRATORY FACTOR 1"/>
    <property type="match status" value="1"/>
</dbReference>
<sequence length="1006" mass="112972">MIVDSSSVMLPTLSLNTLTENQLCEIIPLLVKLATGRGQPQFKRDEVQPKWWPADVPWMNPAALHQISHISRAAWKEMLHKIVRCCYSYSGQENLLLQHGHRITSLHEASDVTRHKDQYAEKQGGRAIHLCRVCMRHFQNRHALEQHQELSKHTLTHMPKLVRSSVRQSHMVPSSPQNQDIQVEHHNSVKANDATPSLTGVTQHDLGKPILPGFWLPKRKCRRHAEKHPSEQCSQEEFMLICGLVTSSNASRLKHEAEENLVDLDCQIVAVEGLTSAAPLSSPRSSISLMAQLSRQTSLARKRLIFDEDADGSDKENTDVSSRSVLPAGQGSLLGIAFSSPLGQRLKKHIKIDLPLPIVNDVEKYCKTLSEKTEFLHKLRLRPLLDYPVTFRKRKRLMCAYNHTYKFNSEERREFVRTYRTGLNKNSRLLRRQMKKCVICLRRVSEEEIKLWSVKRRTILNQEIPIDDDISIVQVDIPESSYRAVCQQLPVITPIHQKNCTKVSNSADEGSKVISRESSGNSLHHYPTSVHSSIAPQRSQFLVKKVSKNFNGQESQKLFFVPLEESHFHDRPKASVDHHKPNCSTSQEPHLWQTKKSLETTNHKAEAVPMSGDSKPKIRRVRKQLLSRRKDFGVEDNDITIESCSSSDEDIRLAEQGRQCTHKADLTSSTLGVSSSLLCKNIVPSTDKVKTACSLKAESTQTCVSAVSPAPIERHADQVSLPCETSSFKSPDMHRLNPAPSRSTQHSRQELVSCTLTRASFSGGESKQWVGSKSNASTETIPDMHLSAYNVRGSKLSNGDVHLSIDAVYSAADLSDKQFAASLGLQFSEPLQEELQQAPPNFLHLSSPPIFPGHACTDTERFRISSSKPPEKSMLVQRLVAPPAHVLPSFRPILPRPSLLQPQVLPLPMSSESQGCHDLPLYLQQQQEQIRQQPQNQPTKLVSMDRPSSVQTKRPAQPQGHQVSKKQGVGHELPGCPPLLAVDDWHVVPAYDNDDDVVEIICIDDD</sequence>
<evidence type="ECO:0000256" key="5">
    <source>
        <dbReference type="ARBA" id="ARBA00023163"/>
    </source>
</evidence>
<dbReference type="GO" id="GO:0006357">
    <property type="term" value="P:regulation of transcription by RNA polymerase II"/>
    <property type="evidence" value="ECO:0007669"/>
    <property type="project" value="InterPro"/>
</dbReference>
<dbReference type="GO" id="GO:0008270">
    <property type="term" value="F:zinc ion binding"/>
    <property type="evidence" value="ECO:0007669"/>
    <property type="project" value="UniProtKB-KW"/>
</dbReference>
<feature type="region of interest" description="Disordered" evidence="8">
    <location>
        <begin position="727"/>
        <end position="749"/>
    </location>
</feature>
<keyword evidence="4" id="KW-0238">DNA-binding</keyword>
<comment type="subcellular location">
    <subcellularLocation>
        <location evidence="1">Nucleus</location>
    </subcellularLocation>
</comment>
<keyword evidence="7" id="KW-0862">Zinc</keyword>
<organism evidence="10 11">
    <name type="scientific">Pomacea canaliculata</name>
    <name type="common">Golden apple snail</name>
    <dbReference type="NCBI Taxonomy" id="400727"/>
    <lineage>
        <taxon>Eukaryota</taxon>
        <taxon>Metazoa</taxon>
        <taxon>Spiralia</taxon>
        <taxon>Lophotrochozoa</taxon>
        <taxon>Mollusca</taxon>
        <taxon>Gastropoda</taxon>
        <taxon>Caenogastropoda</taxon>
        <taxon>Architaenioglossa</taxon>
        <taxon>Ampullarioidea</taxon>
        <taxon>Ampullariidae</taxon>
        <taxon>Pomacea</taxon>
    </lineage>
</organism>
<feature type="domain" description="C2H2-type" evidence="9">
    <location>
        <begin position="129"/>
        <end position="154"/>
    </location>
</feature>
<gene>
    <name evidence="10" type="ORF">C0Q70_15107</name>
</gene>
<evidence type="ECO:0000313" key="10">
    <source>
        <dbReference type="EMBL" id="PVD24623.1"/>
    </source>
</evidence>
<comment type="similarity">
    <text evidence="2">Belongs to the NRF1/Ewg family.</text>
</comment>
<dbReference type="GO" id="GO:0005634">
    <property type="term" value="C:nucleus"/>
    <property type="evidence" value="ECO:0007669"/>
    <property type="project" value="UniProtKB-SubCell"/>
</dbReference>
<feature type="compositionally biased region" description="Low complexity" evidence="8">
    <location>
        <begin position="926"/>
        <end position="937"/>
    </location>
</feature>
<feature type="compositionally biased region" description="Polar residues" evidence="8">
    <location>
        <begin position="946"/>
        <end position="962"/>
    </location>
</feature>
<keyword evidence="3" id="KW-0805">Transcription regulation</keyword>
<evidence type="ECO:0000256" key="4">
    <source>
        <dbReference type="ARBA" id="ARBA00023125"/>
    </source>
</evidence>
<dbReference type="Pfam" id="PF10491">
    <property type="entry name" value="Nrf1_DNA-bind"/>
    <property type="match status" value="1"/>
</dbReference>
<feature type="region of interest" description="Disordered" evidence="8">
    <location>
        <begin position="926"/>
        <end position="972"/>
    </location>
</feature>
<evidence type="ECO:0000256" key="3">
    <source>
        <dbReference type="ARBA" id="ARBA00023015"/>
    </source>
</evidence>
<dbReference type="InterPro" id="IPR013087">
    <property type="entry name" value="Znf_C2H2_type"/>
</dbReference>
<proteinExistence type="inferred from homology"/>
<accession>A0A2T7NTZ6</accession>
<keyword evidence="11" id="KW-1185">Reference proteome</keyword>
<dbReference type="EMBL" id="PZQS01000009">
    <property type="protein sequence ID" value="PVD24623.1"/>
    <property type="molecule type" value="Genomic_DNA"/>
</dbReference>
<dbReference type="OrthoDB" id="6288734at2759"/>
<evidence type="ECO:0000256" key="1">
    <source>
        <dbReference type="ARBA" id="ARBA00004123"/>
    </source>
</evidence>
<evidence type="ECO:0000256" key="2">
    <source>
        <dbReference type="ARBA" id="ARBA00005713"/>
    </source>
</evidence>
<keyword evidence="7" id="KW-0479">Metal-binding</keyword>
<dbReference type="PROSITE" id="PS50157">
    <property type="entry name" value="ZINC_FINGER_C2H2_2"/>
    <property type="match status" value="1"/>
</dbReference>
<dbReference type="PROSITE" id="PS00028">
    <property type="entry name" value="ZINC_FINGER_C2H2_1"/>
    <property type="match status" value="1"/>
</dbReference>